<dbReference type="SUPFAM" id="SSF52266">
    <property type="entry name" value="SGNH hydrolase"/>
    <property type="match status" value="1"/>
</dbReference>
<feature type="chain" id="PRO_5021705038" description="Sialate O-acetylesterase domain-containing protein" evidence="3">
    <location>
        <begin position="25"/>
        <end position="238"/>
    </location>
</feature>
<dbReference type="InterPro" id="IPR036514">
    <property type="entry name" value="SGNH_hydro_sf"/>
</dbReference>
<feature type="signal peptide" evidence="3">
    <location>
        <begin position="1"/>
        <end position="24"/>
    </location>
</feature>
<feature type="domain" description="Sialate O-acetylesterase" evidence="4">
    <location>
        <begin position="44"/>
        <end position="233"/>
    </location>
</feature>
<evidence type="ECO:0000256" key="2">
    <source>
        <dbReference type="SAM" id="MobiDB-lite"/>
    </source>
</evidence>
<reference evidence="6" key="1">
    <citation type="submission" date="2019-02" db="EMBL/GenBank/DDBJ databases">
        <title>Deep-cultivation of Planctomycetes and their phenomic and genomic characterization uncovers novel biology.</title>
        <authorList>
            <person name="Wiegand S."/>
            <person name="Jogler M."/>
            <person name="Boedeker C."/>
            <person name="Pinto D."/>
            <person name="Vollmers J."/>
            <person name="Rivas-Marin E."/>
            <person name="Kohn T."/>
            <person name="Peeters S.H."/>
            <person name="Heuer A."/>
            <person name="Rast P."/>
            <person name="Oberbeckmann S."/>
            <person name="Bunk B."/>
            <person name="Jeske O."/>
            <person name="Meyerdierks A."/>
            <person name="Storesund J.E."/>
            <person name="Kallscheuer N."/>
            <person name="Luecker S."/>
            <person name="Lage O.M."/>
            <person name="Pohl T."/>
            <person name="Merkel B.J."/>
            <person name="Hornburger P."/>
            <person name="Mueller R.-W."/>
            <person name="Bruemmer F."/>
            <person name="Labrenz M."/>
            <person name="Spormann A.M."/>
            <person name="Op den Camp H."/>
            <person name="Overmann J."/>
            <person name="Amann R."/>
            <person name="Jetten M.S.M."/>
            <person name="Mascher T."/>
            <person name="Medema M.H."/>
            <person name="Devos D.P."/>
            <person name="Kaster A.-K."/>
            <person name="Ovreas L."/>
            <person name="Rohde M."/>
            <person name="Galperin M.Y."/>
            <person name="Jogler C."/>
        </authorList>
    </citation>
    <scope>NUCLEOTIDE SEQUENCE [LARGE SCALE GENOMIC DNA]</scope>
    <source>
        <strain evidence="6">Pan97</strain>
    </source>
</reference>
<evidence type="ECO:0000256" key="1">
    <source>
        <dbReference type="ARBA" id="ARBA00022801"/>
    </source>
</evidence>
<name>A0A518C9D7_9BACT</name>
<dbReference type="InterPro" id="IPR005181">
    <property type="entry name" value="SASA"/>
</dbReference>
<evidence type="ECO:0000313" key="5">
    <source>
        <dbReference type="EMBL" id="QDU75832.1"/>
    </source>
</evidence>
<dbReference type="PANTHER" id="PTHR31988:SF19">
    <property type="entry name" value="9-O-ACETYL-N-ACETYLNEURAMINIC ACID DEACETYLASE-RELATED"/>
    <property type="match status" value="1"/>
</dbReference>
<gene>
    <name evidence="5" type="ORF">Pan97_28740</name>
</gene>
<evidence type="ECO:0000313" key="6">
    <source>
        <dbReference type="Proteomes" id="UP000318626"/>
    </source>
</evidence>
<sequence length="238" mass="26988" precursor="true">MKHLELMSVLVVGLLFGCTSSALAVDAPAVHLFLLSGQSNMANLDPDRVFTLELKKHFGADNIVVVKVAKRGQPIRRWYKDWKVTGDQNSAEIGDLYESLMKTTKVAIHGKSIQSVTLIWMQGERDAKEHLSDQYEKAFLGMLEQIKRDLNAQEVNYVIGRLSDWGLGRKDWDKIREVQQKLGEAGPRSAWVNTDDLNDDNKDRDGTPLKGSNHLHYSMAGYDQLAKRYVEKVKEFVK</sequence>
<dbReference type="EMBL" id="CP036289">
    <property type="protein sequence ID" value="QDU75832.1"/>
    <property type="molecule type" value="Genomic_DNA"/>
</dbReference>
<evidence type="ECO:0000259" key="4">
    <source>
        <dbReference type="Pfam" id="PF03629"/>
    </source>
</evidence>
<dbReference type="GO" id="GO:0016788">
    <property type="term" value="F:hydrolase activity, acting on ester bonds"/>
    <property type="evidence" value="ECO:0007669"/>
    <property type="project" value="UniProtKB-ARBA"/>
</dbReference>
<organism evidence="5 6">
    <name type="scientific">Bremerella volcania</name>
    <dbReference type="NCBI Taxonomy" id="2527984"/>
    <lineage>
        <taxon>Bacteria</taxon>
        <taxon>Pseudomonadati</taxon>
        <taxon>Planctomycetota</taxon>
        <taxon>Planctomycetia</taxon>
        <taxon>Pirellulales</taxon>
        <taxon>Pirellulaceae</taxon>
        <taxon>Bremerella</taxon>
    </lineage>
</organism>
<dbReference type="OrthoDB" id="248184at2"/>
<dbReference type="Gene3D" id="3.40.50.1110">
    <property type="entry name" value="SGNH hydrolase"/>
    <property type="match status" value="1"/>
</dbReference>
<dbReference type="InterPro" id="IPR052940">
    <property type="entry name" value="Carb_Esterase_6"/>
</dbReference>
<keyword evidence="6" id="KW-1185">Reference proteome</keyword>
<feature type="region of interest" description="Disordered" evidence="2">
    <location>
        <begin position="186"/>
        <end position="212"/>
    </location>
</feature>
<dbReference type="Proteomes" id="UP000318626">
    <property type="component" value="Chromosome"/>
</dbReference>
<dbReference type="PANTHER" id="PTHR31988">
    <property type="entry name" value="ESTERASE, PUTATIVE (DUF303)-RELATED"/>
    <property type="match status" value="1"/>
</dbReference>
<evidence type="ECO:0000256" key="3">
    <source>
        <dbReference type="SAM" id="SignalP"/>
    </source>
</evidence>
<dbReference type="RefSeq" id="WP_144973495.1">
    <property type="nucleotide sequence ID" value="NZ_CP036289.1"/>
</dbReference>
<dbReference type="PROSITE" id="PS51257">
    <property type="entry name" value="PROKAR_LIPOPROTEIN"/>
    <property type="match status" value="1"/>
</dbReference>
<keyword evidence="1" id="KW-0378">Hydrolase</keyword>
<dbReference type="AlphaFoldDB" id="A0A518C9D7"/>
<dbReference type="KEGG" id="bvo:Pan97_28740"/>
<dbReference type="Pfam" id="PF03629">
    <property type="entry name" value="SASA"/>
    <property type="match status" value="1"/>
</dbReference>
<proteinExistence type="predicted"/>
<keyword evidence="3" id="KW-0732">Signal</keyword>
<accession>A0A518C9D7</accession>
<protein>
    <recommendedName>
        <fullName evidence="4">Sialate O-acetylesterase domain-containing protein</fullName>
    </recommendedName>
</protein>